<organism evidence="4 5">
    <name type="scientific">Sphingobium yanoikuyae</name>
    <name type="common">Sphingomonas yanoikuyae</name>
    <dbReference type="NCBI Taxonomy" id="13690"/>
    <lineage>
        <taxon>Bacteria</taxon>
        <taxon>Pseudomonadati</taxon>
        <taxon>Pseudomonadota</taxon>
        <taxon>Alphaproteobacteria</taxon>
        <taxon>Sphingomonadales</taxon>
        <taxon>Sphingomonadaceae</taxon>
        <taxon>Sphingobium</taxon>
    </lineage>
</organism>
<dbReference type="AlphaFoldDB" id="A0A430BLF1"/>
<dbReference type="Proteomes" id="UP000287401">
    <property type="component" value="Unassembled WGS sequence"/>
</dbReference>
<feature type="region of interest" description="Disordered" evidence="1">
    <location>
        <begin position="458"/>
        <end position="482"/>
    </location>
</feature>
<proteinExistence type="predicted"/>
<evidence type="ECO:0000259" key="3">
    <source>
        <dbReference type="Pfam" id="PF22708"/>
    </source>
</evidence>
<feature type="domain" description="TOTE conflict systems S1/CSD-like" evidence="2">
    <location>
        <begin position="577"/>
        <end position="635"/>
    </location>
</feature>
<dbReference type="Pfam" id="PF22707">
    <property type="entry name" value="S1CSD-TOTE-2"/>
    <property type="match status" value="1"/>
</dbReference>
<evidence type="ECO:0000313" key="5">
    <source>
        <dbReference type="Proteomes" id="UP000287401"/>
    </source>
</evidence>
<name>A0A430BLF1_SPHYA</name>
<comment type="caution">
    <text evidence="4">The sequence shown here is derived from an EMBL/GenBank/DDBJ whole genome shotgun (WGS) entry which is preliminary data.</text>
</comment>
<evidence type="ECO:0000256" key="1">
    <source>
        <dbReference type="SAM" id="MobiDB-lite"/>
    </source>
</evidence>
<protein>
    <submittedName>
        <fullName evidence="4">Uncharacterized protein</fullName>
    </submittedName>
</protein>
<evidence type="ECO:0000259" key="2">
    <source>
        <dbReference type="Pfam" id="PF22707"/>
    </source>
</evidence>
<dbReference type="InterPro" id="IPR054426">
    <property type="entry name" value="S1CSD-TOTE-1"/>
</dbReference>
<dbReference type="EMBL" id="QRAL01000033">
    <property type="protein sequence ID" value="RSU52485.1"/>
    <property type="molecule type" value="Genomic_DNA"/>
</dbReference>
<sequence length="656" mass="72719">MRGPRPVTTLRKSGRLDEAFQLASEQAAAPGADDWDLADLAWCLIALVKRHASDRDQTVLRNYLGQLSKLKVPADNDLLIEQRERALALADSDRREVMAARALGKDGRHADAVRAFSSLSAQGLLTTDDKVAYGWELFRASQAVFKAAVGTEIAVSAVNTIKRHLNMYLKLGIAEQGLLHTCMLQQAERLSRSDHLRLIAFARLWDLGSFRPEDFRESRHDDGKVFPPLFETVIQRASKEAANGGSPAEMRYISPYLEDAMKRFPENVWLKLNMVKLLRALDQTNEARQLATEFARSKASEYWTWELVGDLEADPAMRLSCYAKALTCSDDDTFVTKVRLKFAALIAADYPGQAKAEVERVIGHRQREGTRIPPDAELLAQTAWFAAASPVVGDRAFYDRFKGQAEELLFAHLPWTDASVGDEFVIKGQDGQKDRRRRRLYVRATPLTLEISVSASHPDVRRLPPGTPIKVQTETPPKEPWKTTVHRIQTRPDGGQDDVLTETLGVIDHINHAKGVLHFVVARGVDGTLPIAQFPDRAKVGQAITVRMARYHDRKGPRTRALSAVPSKQVVPPSVLKSFSEHTEVRNGLGFTSNGIFIPPDVVASAAVYDGAMVNGVAVINFDKKRGTWGWKAISAESAGPNAFASSWNVDEDCSD</sequence>
<dbReference type="Pfam" id="PF22860">
    <property type="entry name" value="DUF7017"/>
    <property type="match status" value="1"/>
</dbReference>
<reference evidence="4 5" key="1">
    <citation type="submission" date="2018-07" db="EMBL/GenBank/DDBJ databases">
        <title>Genomic and Epidemiologic Investigation of an Indolent Hospital Outbreak.</title>
        <authorList>
            <person name="Johnson R.C."/>
            <person name="Deming C."/>
            <person name="Conlan S."/>
            <person name="Zellmer C.J."/>
            <person name="Michelin A.V."/>
            <person name="Lee-Lin S."/>
            <person name="Thomas P.J."/>
            <person name="Park M."/>
            <person name="Weingarten R.A."/>
            <person name="Less J."/>
            <person name="Dekker J.P."/>
            <person name="Frank K.M."/>
            <person name="Musser K.A."/>
            <person name="Mcquiston J.R."/>
            <person name="Henderson D.K."/>
            <person name="Lau A.F."/>
            <person name="Palmore T.N."/>
            <person name="Segre J.A."/>
        </authorList>
    </citation>
    <scope>NUCLEOTIDE SEQUENCE [LARGE SCALE GENOMIC DNA]</scope>
    <source>
        <strain evidence="4 5">SK-NIH.Env6_1116</strain>
    </source>
</reference>
<dbReference type="InterPro" id="IPR054283">
    <property type="entry name" value="DUF7017"/>
</dbReference>
<dbReference type="InterPro" id="IPR054427">
    <property type="entry name" value="S1CSD-TOTE-2"/>
</dbReference>
<gene>
    <name evidence="4" type="ORF">DAH51_21240</name>
</gene>
<feature type="domain" description="TOTE conflict systems S1/CSD-like" evidence="3">
    <location>
        <begin position="498"/>
        <end position="560"/>
    </location>
</feature>
<dbReference type="RefSeq" id="WP_125999623.1">
    <property type="nucleotide sequence ID" value="NZ_QRAL01000033.1"/>
</dbReference>
<evidence type="ECO:0000313" key="4">
    <source>
        <dbReference type="EMBL" id="RSU52485.1"/>
    </source>
</evidence>
<dbReference type="Pfam" id="PF22708">
    <property type="entry name" value="S1CSD-TOTE-1"/>
    <property type="match status" value="1"/>
</dbReference>
<accession>A0A430BLF1</accession>